<dbReference type="PANTHER" id="PTHR39339:SF1">
    <property type="entry name" value="CHAD DOMAIN-CONTAINING PROTEIN"/>
    <property type="match status" value="1"/>
</dbReference>
<dbReference type="Pfam" id="PF05235">
    <property type="entry name" value="CHAD"/>
    <property type="match status" value="1"/>
</dbReference>
<dbReference type="InterPro" id="IPR038186">
    <property type="entry name" value="CHAD_dom_sf"/>
</dbReference>
<comment type="caution">
    <text evidence="2">The sequence shown here is derived from an EMBL/GenBank/DDBJ whole genome shotgun (WGS) entry which is preliminary data.</text>
</comment>
<dbReference type="Gene3D" id="1.40.20.10">
    <property type="entry name" value="CHAD domain"/>
    <property type="match status" value="1"/>
</dbReference>
<feature type="domain" description="CHAD" evidence="1">
    <location>
        <begin position="8"/>
        <end position="283"/>
    </location>
</feature>
<evidence type="ECO:0000259" key="1">
    <source>
        <dbReference type="PROSITE" id="PS51708"/>
    </source>
</evidence>
<evidence type="ECO:0000313" key="2">
    <source>
        <dbReference type="EMBL" id="MEW9806339.1"/>
    </source>
</evidence>
<evidence type="ECO:0000313" key="3">
    <source>
        <dbReference type="Proteomes" id="UP001556196"/>
    </source>
</evidence>
<dbReference type="Proteomes" id="UP001556196">
    <property type="component" value="Unassembled WGS sequence"/>
</dbReference>
<dbReference type="PANTHER" id="PTHR39339">
    <property type="entry name" value="SLR1444 PROTEIN"/>
    <property type="match status" value="1"/>
</dbReference>
<reference evidence="2 3" key="1">
    <citation type="submission" date="2024-06" db="EMBL/GenBank/DDBJ databases">
        <authorList>
            <person name="Tuo L."/>
        </authorList>
    </citation>
    <scope>NUCLEOTIDE SEQUENCE [LARGE SCALE GENOMIC DNA]</scope>
    <source>
        <strain evidence="2 3">ZMM04-5</strain>
    </source>
</reference>
<organism evidence="2 3">
    <name type="scientific">Mesorhizobium marinum</name>
    <dbReference type="NCBI Taxonomy" id="3228790"/>
    <lineage>
        <taxon>Bacteria</taxon>
        <taxon>Pseudomonadati</taxon>
        <taxon>Pseudomonadota</taxon>
        <taxon>Alphaproteobacteria</taxon>
        <taxon>Hyphomicrobiales</taxon>
        <taxon>Phyllobacteriaceae</taxon>
        <taxon>Mesorhizobium</taxon>
    </lineage>
</organism>
<dbReference type="InterPro" id="IPR007899">
    <property type="entry name" value="CHAD_dom"/>
</dbReference>
<protein>
    <submittedName>
        <fullName evidence="2">CHAD domain-containing protein</fullName>
    </submittedName>
</protein>
<dbReference type="RefSeq" id="WP_367723410.1">
    <property type="nucleotide sequence ID" value="NZ_JBFOCI010000002.1"/>
</dbReference>
<dbReference type="SMART" id="SM00880">
    <property type="entry name" value="CHAD"/>
    <property type="match status" value="1"/>
</dbReference>
<sequence>MSERIDPEAPLAGEIRRIAAKEIEAALGCLADVDGNTDKALHETRKRLKSLRALLRLMRAGDDAFARAENARYRDAARLLAGPREAGALIETLDRLEQEFPAKTEGGALDPVRAALDRRRENALGQDLGPAVAAAVDACRAGLAQIETLTFDSARDAAILGAGVRDAKRQARKALGRAAKRGTAADFHGLRKATKIYARYLSLLGGHWPTPVKARRKSFDALNERLGELHDIFVLRGLLRTEPAMLDDPGDAELLDRLCTRSERRLSKACLGKAAKLLRPDPRTSAKALARAVRRSRQAA</sequence>
<keyword evidence="3" id="KW-1185">Reference proteome</keyword>
<name>A0ABV3QZ31_9HYPH</name>
<dbReference type="PROSITE" id="PS51708">
    <property type="entry name" value="CHAD"/>
    <property type="match status" value="1"/>
</dbReference>
<gene>
    <name evidence="2" type="ORF">ABUE31_10115</name>
</gene>
<dbReference type="EMBL" id="JBFOCI010000002">
    <property type="protein sequence ID" value="MEW9806339.1"/>
    <property type="molecule type" value="Genomic_DNA"/>
</dbReference>
<proteinExistence type="predicted"/>
<accession>A0ABV3QZ31</accession>